<keyword evidence="2" id="KW-0547">Nucleotide-binding</keyword>
<evidence type="ECO:0000256" key="2">
    <source>
        <dbReference type="ARBA" id="ARBA00022741"/>
    </source>
</evidence>
<dbReference type="GO" id="GO:0009396">
    <property type="term" value="P:folic acid-containing compound biosynthetic process"/>
    <property type="evidence" value="ECO:0007669"/>
    <property type="project" value="TreeGrafter"/>
</dbReference>
<dbReference type="InterPro" id="IPR024185">
    <property type="entry name" value="FTHF_cligase-like_sf"/>
</dbReference>
<dbReference type="EMBL" id="UOEC01000080">
    <property type="protein sequence ID" value="VAV90614.1"/>
    <property type="molecule type" value="Genomic_DNA"/>
</dbReference>
<dbReference type="PANTHER" id="PTHR23407:SF1">
    <property type="entry name" value="5-FORMYLTETRAHYDROFOLATE CYCLO-LIGASE"/>
    <property type="match status" value="1"/>
</dbReference>
<comment type="similarity">
    <text evidence="1">Belongs to the 5-formyltetrahydrofolate cyclo-ligase family.</text>
</comment>
<evidence type="ECO:0000256" key="1">
    <source>
        <dbReference type="ARBA" id="ARBA00010638"/>
    </source>
</evidence>
<proteinExistence type="inferred from homology"/>
<keyword evidence="3" id="KW-0067">ATP-binding</keyword>
<name>A0A3B0RBD5_9ZZZZ</name>
<reference evidence="4" key="1">
    <citation type="submission" date="2018-06" db="EMBL/GenBank/DDBJ databases">
        <authorList>
            <person name="Zhirakovskaya E."/>
        </authorList>
    </citation>
    <scope>NUCLEOTIDE SEQUENCE</scope>
</reference>
<sequence>MSGFIPYRSEIDITGLLKVLAAKGCITCLPIVTEPGQPLIFRQWQPGDQTEAGAWNIPVPLPTASLIEPDILLVPLLAFDQTGYRLGYGGGFYDRTISQLKKTKNIITIGVAYSAQQITNVPKDQHDQQLSWILTEKGPIKCG</sequence>
<evidence type="ECO:0000313" key="4">
    <source>
        <dbReference type="EMBL" id="VAV90614.1"/>
    </source>
</evidence>
<dbReference type="AlphaFoldDB" id="A0A3B0RBD5"/>
<protein>
    <submittedName>
        <fullName evidence="4">5-formyltetrahydrofolate cyclo-ligase</fullName>
        <ecNumber evidence="4">6.3.3.2</ecNumber>
    </submittedName>
</protein>
<dbReference type="SUPFAM" id="SSF100950">
    <property type="entry name" value="NagB/RpiA/CoA transferase-like"/>
    <property type="match status" value="1"/>
</dbReference>
<dbReference type="GO" id="GO:0035999">
    <property type="term" value="P:tetrahydrofolate interconversion"/>
    <property type="evidence" value="ECO:0007669"/>
    <property type="project" value="TreeGrafter"/>
</dbReference>
<dbReference type="GO" id="GO:0005524">
    <property type="term" value="F:ATP binding"/>
    <property type="evidence" value="ECO:0007669"/>
    <property type="project" value="UniProtKB-KW"/>
</dbReference>
<accession>A0A3B0RBD5</accession>
<keyword evidence="4" id="KW-0436">Ligase</keyword>
<dbReference type="EC" id="6.3.3.2" evidence="4"/>
<organism evidence="4">
    <name type="scientific">hydrothermal vent metagenome</name>
    <dbReference type="NCBI Taxonomy" id="652676"/>
    <lineage>
        <taxon>unclassified sequences</taxon>
        <taxon>metagenomes</taxon>
        <taxon>ecological metagenomes</taxon>
    </lineage>
</organism>
<dbReference type="PANTHER" id="PTHR23407">
    <property type="entry name" value="ATPASE INHIBITOR/5-FORMYLTETRAHYDROFOLATE CYCLO-LIGASE"/>
    <property type="match status" value="1"/>
</dbReference>
<dbReference type="InterPro" id="IPR037171">
    <property type="entry name" value="NagB/RpiA_transferase-like"/>
</dbReference>
<dbReference type="PIRSF" id="PIRSF006806">
    <property type="entry name" value="FTHF_cligase"/>
    <property type="match status" value="1"/>
</dbReference>
<dbReference type="GO" id="GO:0030272">
    <property type="term" value="F:5-formyltetrahydrofolate cyclo-ligase activity"/>
    <property type="evidence" value="ECO:0007669"/>
    <property type="project" value="UniProtKB-EC"/>
</dbReference>
<evidence type="ECO:0000256" key="3">
    <source>
        <dbReference type="ARBA" id="ARBA00022840"/>
    </source>
</evidence>
<dbReference type="NCBIfam" id="TIGR02727">
    <property type="entry name" value="MTHFS_bact"/>
    <property type="match status" value="1"/>
</dbReference>
<dbReference type="InterPro" id="IPR002698">
    <property type="entry name" value="FTHF_cligase"/>
</dbReference>
<gene>
    <name evidence="4" type="ORF">MNBD_ALPHA08-893</name>
</gene>
<dbReference type="Gene3D" id="3.40.50.10420">
    <property type="entry name" value="NagB/RpiA/CoA transferase-like"/>
    <property type="match status" value="1"/>
</dbReference>
<dbReference type="Pfam" id="PF01812">
    <property type="entry name" value="5-FTHF_cyc-lig"/>
    <property type="match status" value="1"/>
</dbReference>